<feature type="binding site" evidence="7">
    <location>
        <position position="118"/>
    </location>
    <ligand>
        <name>Zn(2+)</name>
        <dbReference type="ChEBI" id="CHEBI:29105"/>
    </ligand>
</feature>
<dbReference type="InterPro" id="IPR020058">
    <property type="entry name" value="Glu/Gln-tRNA-synth_Ib_cat-dom"/>
</dbReference>
<feature type="binding site" evidence="7">
    <location>
        <position position="52"/>
    </location>
    <ligand>
        <name>L-glutamate</name>
        <dbReference type="ChEBI" id="CHEBI:29985"/>
    </ligand>
</feature>
<feature type="binding site" evidence="7">
    <location>
        <position position="205"/>
    </location>
    <ligand>
        <name>L-glutamate</name>
        <dbReference type="ChEBI" id="CHEBI:29985"/>
    </ligand>
</feature>
<dbReference type="InterPro" id="IPR049940">
    <property type="entry name" value="GluQ/Sye"/>
</dbReference>
<evidence type="ECO:0000256" key="3">
    <source>
        <dbReference type="ARBA" id="ARBA00022741"/>
    </source>
</evidence>
<dbReference type="InterPro" id="IPR022380">
    <property type="entry name" value="Glu-Q_tRNA(Asp)_Synthase"/>
</dbReference>
<evidence type="ECO:0000256" key="1">
    <source>
        <dbReference type="ARBA" id="ARBA00022598"/>
    </source>
</evidence>
<evidence type="ECO:0000256" key="2">
    <source>
        <dbReference type="ARBA" id="ARBA00022723"/>
    </source>
</evidence>
<dbReference type="RefSeq" id="WP_161258731.1">
    <property type="nucleotide sequence ID" value="NZ_WXEY01000010.1"/>
</dbReference>
<proteinExistence type="inferred from homology"/>
<keyword evidence="1 7" id="KW-0436">Ligase</keyword>
<dbReference type="Gene3D" id="3.40.50.620">
    <property type="entry name" value="HUPs"/>
    <property type="match status" value="1"/>
</dbReference>
<keyword evidence="11" id="KW-1185">Reference proteome</keyword>
<dbReference type="GO" id="GO:0006400">
    <property type="term" value="P:tRNA modification"/>
    <property type="evidence" value="ECO:0007669"/>
    <property type="project" value="InterPro"/>
</dbReference>
<dbReference type="PROSITE" id="PS00178">
    <property type="entry name" value="AA_TRNA_LIGASE_I"/>
    <property type="match status" value="1"/>
</dbReference>
<feature type="binding site" evidence="7">
    <location>
        <position position="116"/>
    </location>
    <ligand>
        <name>Zn(2+)</name>
        <dbReference type="ChEBI" id="CHEBI:29105"/>
    </ligand>
</feature>
<feature type="short sequence motif" description="'HIGH' region" evidence="7">
    <location>
        <begin position="19"/>
        <end position="29"/>
    </location>
</feature>
<dbReference type="GO" id="GO:0004818">
    <property type="term" value="F:glutamate-tRNA ligase activity"/>
    <property type="evidence" value="ECO:0007669"/>
    <property type="project" value="TreeGrafter"/>
</dbReference>
<dbReference type="Proteomes" id="UP000463470">
    <property type="component" value="Unassembled WGS sequence"/>
</dbReference>
<dbReference type="SUPFAM" id="SSF52374">
    <property type="entry name" value="Nucleotidylyl transferase"/>
    <property type="match status" value="1"/>
</dbReference>
<keyword evidence="5 7" id="KW-0067">ATP-binding</keyword>
<dbReference type="PANTHER" id="PTHR43311:SF1">
    <property type="entry name" value="GLUTAMYL-Q TRNA(ASP) SYNTHETASE"/>
    <property type="match status" value="1"/>
</dbReference>
<dbReference type="AlphaFoldDB" id="A0A845L916"/>
<evidence type="ECO:0000256" key="6">
    <source>
        <dbReference type="ARBA" id="ARBA00023146"/>
    </source>
</evidence>
<feature type="binding site" evidence="7">
    <location>
        <position position="223"/>
    </location>
    <ligand>
        <name>L-glutamate</name>
        <dbReference type="ChEBI" id="CHEBI:29985"/>
    </ligand>
</feature>
<dbReference type="Pfam" id="PF00749">
    <property type="entry name" value="tRNA-synt_1c"/>
    <property type="match status" value="1"/>
</dbReference>
<evidence type="ECO:0000313" key="11">
    <source>
        <dbReference type="Proteomes" id="UP000463470"/>
    </source>
</evidence>
<evidence type="ECO:0000256" key="4">
    <source>
        <dbReference type="ARBA" id="ARBA00022833"/>
    </source>
</evidence>
<dbReference type="GO" id="GO:0006424">
    <property type="term" value="P:glutamyl-tRNA aminoacylation"/>
    <property type="evidence" value="ECO:0007669"/>
    <property type="project" value="InterPro"/>
</dbReference>
<evidence type="ECO:0000256" key="5">
    <source>
        <dbReference type="ARBA" id="ARBA00022840"/>
    </source>
</evidence>
<feature type="binding site" evidence="7">
    <location>
        <begin position="16"/>
        <end position="20"/>
    </location>
    <ligand>
        <name>L-glutamate</name>
        <dbReference type="ChEBI" id="CHEBI:29985"/>
    </ligand>
</feature>
<comment type="function">
    <text evidence="7">Catalyzes the tRNA-independent activation of glutamate in presence of ATP and the subsequent transfer of glutamate onto a tRNA(Asp). Glutamate is transferred on the 2-amino-5-(4,5-dihydroxy-2-cyclopenten-1-yl) moiety of the queuosine in the wobble position of the QUC anticodon.</text>
</comment>
<dbReference type="HAMAP" id="MF_01428">
    <property type="entry name" value="Glu_Q_tRNA_synth"/>
    <property type="match status" value="1"/>
</dbReference>
<feature type="binding site" evidence="7">
    <location>
        <position position="140"/>
    </location>
    <ligand>
        <name>Zn(2+)</name>
        <dbReference type="ChEBI" id="CHEBI:29105"/>
    </ligand>
</feature>
<comment type="cofactor">
    <cofactor evidence="7">
        <name>Zn(2+)</name>
        <dbReference type="ChEBI" id="CHEBI:29105"/>
    </cofactor>
    <text evidence="7">Binds 1 zinc ion per subunit.</text>
</comment>
<dbReference type="NCBIfam" id="TIGR03838">
    <property type="entry name" value="queuosine_YadB"/>
    <property type="match status" value="1"/>
</dbReference>
<comment type="caution">
    <text evidence="10">The sequence shown here is derived from an EMBL/GenBank/DDBJ whole genome shotgun (WGS) entry which is preliminary data.</text>
</comment>
<gene>
    <name evidence="7 10" type="primary">gluQ</name>
    <name evidence="10" type="ORF">GTO91_10855</name>
</gene>
<dbReference type="InterPro" id="IPR000924">
    <property type="entry name" value="Glu/Gln-tRNA-synth"/>
</dbReference>
<dbReference type="NCBIfam" id="NF004315">
    <property type="entry name" value="PRK05710.1-4"/>
    <property type="match status" value="1"/>
</dbReference>
<reference evidence="10 11" key="1">
    <citation type="submission" date="2020-01" db="EMBL/GenBank/DDBJ databases">
        <title>Whole-genome sequence of Heliobacterium undosum DSM 13378.</title>
        <authorList>
            <person name="Kyndt J.A."/>
            <person name="Meyer T.E."/>
        </authorList>
    </citation>
    <scope>NUCLEOTIDE SEQUENCE [LARGE SCALE GENOMIC DNA]</scope>
    <source>
        <strain evidence="10 11">DSM 13378</strain>
    </source>
</reference>
<keyword evidence="4 7" id="KW-0862">Zinc</keyword>
<evidence type="ECO:0000259" key="9">
    <source>
        <dbReference type="Pfam" id="PF00749"/>
    </source>
</evidence>
<dbReference type="GO" id="GO:0008270">
    <property type="term" value="F:zinc ion binding"/>
    <property type="evidence" value="ECO:0007669"/>
    <property type="project" value="UniProtKB-UniRule"/>
</dbReference>
<feature type="short sequence motif" description="'KMSKS' region" evidence="7">
    <location>
        <begin position="261"/>
        <end position="265"/>
    </location>
</feature>
<accession>A0A845L916</accession>
<comment type="similarity">
    <text evidence="7">Belongs to the class-I aminoacyl-tRNA synthetase family. GluQ subfamily.</text>
</comment>
<evidence type="ECO:0000256" key="7">
    <source>
        <dbReference type="HAMAP-Rule" id="MF_01428"/>
    </source>
</evidence>
<dbReference type="GO" id="GO:0005829">
    <property type="term" value="C:cytosol"/>
    <property type="evidence" value="ECO:0007669"/>
    <property type="project" value="TreeGrafter"/>
</dbReference>
<feature type="binding site" evidence="7">
    <location>
        <position position="264"/>
    </location>
    <ligand>
        <name>ATP</name>
        <dbReference type="ChEBI" id="CHEBI:30616"/>
    </ligand>
</feature>
<dbReference type="PRINTS" id="PR00987">
    <property type="entry name" value="TRNASYNTHGLU"/>
</dbReference>
<protein>
    <recommendedName>
        <fullName evidence="7">Glutamyl-Q tRNA(Asp) synthetase</fullName>
        <shortName evidence="7">Glu-Q-RSs</shortName>
        <ecNumber evidence="7">6.1.1.-</ecNumber>
    </recommendedName>
</protein>
<dbReference type="NCBIfam" id="NF004314">
    <property type="entry name" value="PRK05710.1-3"/>
    <property type="match status" value="1"/>
</dbReference>
<dbReference type="InterPro" id="IPR014729">
    <property type="entry name" value="Rossmann-like_a/b/a_fold"/>
</dbReference>
<evidence type="ECO:0000313" key="10">
    <source>
        <dbReference type="EMBL" id="MZP30208.1"/>
    </source>
</evidence>
<feature type="binding site" evidence="7">
    <location>
        <position position="144"/>
    </location>
    <ligand>
        <name>Zn(2+)</name>
        <dbReference type="ChEBI" id="CHEBI:29105"/>
    </ligand>
</feature>
<organism evidence="10 11">
    <name type="scientific">Heliomicrobium undosum</name>
    <dbReference type="NCBI Taxonomy" id="121734"/>
    <lineage>
        <taxon>Bacteria</taxon>
        <taxon>Bacillati</taxon>
        <taxon>Bacillota</taxon>
        <taxon>Clostridia</taxon>
        <taxon>Eubacteriales</taxon>
        <taxon>Heliobacteriaceae</taxon>
        <taxon>Heliomicrobium</taxon>
    </lineage>
</organism>
<dbReference type="InterPro" id="IPR001412">
    <property type="entry name" value="aa-tRNA-synth_I_CS"/>
</dbReference>
<dbReference type="OrthoDB" id="9807503at2"/>
<name>A0A845L916_9FIRM</name>
<keyword evidence="2 7" id="KW-0479">Metal-binding</keyword>
<dbReference type="EMBL" id="WXEY01000010">
    <property type="protein sequence ID" value="MZP30208.1"/>
    <property type="molecule type" value="Genomic_DNA"/>
</dbReference>
<evidence type="ECO:0000256" key="8">
    <source>
        <dbReference type="RuleBase" id="RU363037"/>
    </source>
</evidence>
<dbReference type="PANTHER" id="PTHR43311">
    <property type="entry name" value="GLUTAMATE--TRNA LIGASE"/>
    <property type="match status" value="1"/>
</dbReference>
<dbReference type="GO" id="GO:0005524">
    <property type="term" value="F:ATP binding"/>
    <property type="evidence" value="ECO:0007669"/>
    <property type="project" value="UniProtKB-KW"/>
</dbReference>
<keyword evidence="6 7" id="KW-0030">Aminoacyl-tRNA synthetase</keyword>
<feature type="domain" description="Glutamyl/glutaminyl-tRNA synthetase class Ib catalytic" evidence="9">
    <location>
        <begin position="16"/>
        <end position="289"/>
    </location>
</feature>
<keyword evidence="8" id="KW-0648">Protein biosynthesis</keyword>
<sequence>MNLSLSRPFSDFPAGRYAPSPTGQLHLGNARTALLTWLQIRRLGGRFILRMEDLDPARSVAAYARQILADLRWLGLDWDEGPDVGGPCGPYEQSRRQGFYDAAVDLFLRSGRIFPCACSRKDLAELARAPHGLSEEGPPYPGICRNLTPEAWEAKLRKKGQCAYRFQVPEGSLSFVDAVAGPISQNVRQAVGDFVVRRADGVTAYQLAVVVDDALMGVTHVLRGDDLLASTPRQILLYHALDMPVPDFCHVPLVLGPDGARLSKRHGGTAIASLQEQGIEPEKVIGFLAYTAGLLPGPEPVRPQELIPLFAEEKLPRHPWRVTEAALAELGLHTGKNH</sequence>
<keyword evidence="3 7" id="KW-0547">Nucleotide-binding</keyword>
<dbReference type="EC" id="6.1.1.-" evidence="7"/>